<dbReference type="InterPro" id="IPR004843">
    <property type="entry name" value="Calcineurin-like_PHP"/>
</dbReference>
<dbReference type="Gene3D" id="3.60.21.10">
    <property type="match status" value="1"/>
</dbReference>
<reference evidence="3 4" key="1">
    <citation type="submission" date="2017-11" db="EMBL/GenBank/DDBJ databases">
        <title>Isolation and Characterization of Family Methanocellaceae Species from Potential Methane Hydrate Area Offshore Southwestern Taiwan.</title>
        <authorList>
            <person name="Zhang W.-L."/>
            <person name="Chen W.-C."/>
            <person name="Lai M.-C."/>
            <person name="Chen S.-C."/>
        </authorList>
    </citation>
    <scope>NUCLEOTIDE SEQUENCE [LARGE SCALE GENOMIC DNA]</scope>
    <source>
        <strain evidence="3 4">CWC-04</strain>
    </source>
</reference>
<evidence type="ECO:0000259" key="2">
    <source>
        <dbReference type="Pfam" id="PF00149"/>
    </source>
</evidence>
<protein>
    <submittedName>
        <fullName evidence="3">Phosphoesterase</fullName>
    </submittedName>
</protein>
<dbReference type="GO" id="GO:0016787">
    <property type="term" value="F:hydrolase activity"/>
    <property type="evidence" value="ECO:0007669"/>
    <property type="project" value="InterPro"/>
</dbReference>
<name>A0AAP2RAE1_9EURY</name>
<gene>
    <name evidence="3" type="ORF">CUJ83_02725</name>
</gene>
<evidence type="ECO:0000313" key="4">
    <source>
        <dbReference type="Proteomes" id="UP001320159"/>
    </source>
</evidence>
<dbReference type="CDD" id="cd07391">
    <property type="entry name" value="MPP_PF1019"/>
    <property type="match status" value="1"/>
</dbReference>
<feature type="domain" description="Calcineurin-like phosphoesterase" evidence="2">
    <location>
        <begin position="23"/>
        <end position="192"/>
    </location>
</feature>
<dbReference type="Pfam" id="PF00149">
    <property type="entry name" value="Metallophos"/>
    <property type="match status" value="1"/>
</dbReference>
<keyword evidence="4" id="KW-1185">Reference proteome</keyword>
<dbReference type="InterPro" id="IPR024173">
    <property type="entry name" value="Pesterase_MJ0037-like"/>
</dbReference>
<sequence length="283" mass="32210">MTPELIPLIDSPALEVKNEDVSLVIADIHLGIEYDLYYSGINIPSQIAKRIDRVRNYIAEVGPDRIILLGDIKHNVPRTSYQEVDEVPRFLNELAKHAIVDIIPGNHDGGIEKLIPDNPDIDLHDPRGAEIDGVSYFHGHTWPDVSLLKNSYLVMSHNHPTIKLTDALGHTLTRQSWIRAKLDRDIVAANYPGEFDWGDPELIIVPSFNELCGGIAFNESWHDDLLGPLFTSKAVHLEESQVYLLDGTYMGTIDNLRKYSREKYRSPSSEKKIRRRRKKSFRP</sequence>
<feature type="region of interest" description="Disordered" evidence="1">
    <location>
        <begin position="263"/>
        <end position="283"/>
    </location>
</feature>
<evidence type="ECO:0000256" key="1">
    <source>
        <dbReference type="SAM" id="MobiDB-lite"/>
    </source>
</evidence>
<comment type="caution">
    <text evidence="3">The sequence shown here is derived from an EMBL/GenBank/DDBJ whole genome shotgun (WGS) entry which is preliminary data.</text>
</comment>
<dbReference type="Proteomes" id="UP001320159">
    <property type="component" value="Unassembled WGS sequence"/>
</dbReference>
<accession>A0AAP2RAE1</accession>
<dbReference type="SUPFAM" id="SSF56300">
    <property type="entry name" value="Metallo-dependent phosphatases"/>
    <property type="match status" value="1"/>
</dbReference>
<dbReference type="EMBL" id="PGCK01000002">
    <property type="protein sequence ID" value="MCD1293911.1"/>
    <property type="molecule type" value="Genomic_DNA"/>
</dbReference>
<dbReference type="InterPro" id="IPR029052">
    <property type="entry name" value="Metallo-depent_PP-like"/>
</dbReference>
<dbReference type="RefSeq" id="WP_230740367.1">
    <property type="nucleotide sequence ID" value="NZ_PGCK01000002.1"/>
</dbReference>
<dbReference type="PIRSF" id="PIRSF000887">
    <property type="entry name" value="Pesterase_MJ0037"/>
    <property type="match status" value="1"/>
</dbReference>
<proteinExistence type="predicted"/>
<organism evidence="3 4">
    <name type="scientific">Methanooceanicella nereidis</name>
    <dbReference type="NCBI Taxonomy" id="2052831"/>
    <lineage>
        <taxon>Archaea</taxon>
        <taxon>Methanobacteriati</taxon>
        <taxon>Methanobacteriota</taxon>
        <taxon>Stenosarchaea group</taxon>
        <taxon>Methanomicrobia</taxon>
        <taxon>Methanocellales</taxon>
        <taxon>Methanocellaceae</taxon>
        <taxon>Methanooceanicella</taxon>
    </lineage>
</organism>
<dbReference type="PANTHER" id="PTHR39323">
    <property type="entry name" value="BLR1149 PROTEIN"/>
    <property type="match status" value="1"/>
</dbReference>
<dbReference type="PANTHER" id="PTHR39323:SF1">
    <property type="entry name" value="BLR1149 PROTEIN"/>
    <property type="match status" value="1"/>
</dbReference>
<evidence type="ECO:0000313" key="3">
    <source>
        <dbReference type="EMBL" id="MCD1293911.1"/>
    </source>
</evidence>
<dbReference type="AlphaFoldDB" id="A0AAP2RAE1"/>
<feature type="compositionally biased region" description="Basic residues" evidence="1">
    <location>
        <begin position="272"/>
        <end position="283"/>
    </location>
</feature>